<evidence type="ECO:0000256" key="1">
    <source>
        <dbReference type="ARBA" id="ARBA00022729"/>
    </source>
</evidence>
<dbReference type="CDD" id="cd13518">
    <property type="entry name" value="PBP2_Fe3_thiamine_like"/>
    <property type="match status" value="1"/>
</dbReference>
<keyword evidence="1" id="KW-0732">Signal</keyword>
<name>A0A5C6FZG9_9PLAN</name>
<dbReference type="InterPro" id="IPR026045">
    <property type="entry name" value="Ferric-bd"/>
</dbReference>
<gene>
    <name evidence="3" type="primary">fbpA</name>
    <name evidence="3" type="ORF">V7x_33110</name>
</gene>
<dbReference type="Proteomes" id="UP000316476">
    <property type="component" value="Unassembled WGS sequence"/>
</dbReference>
<evidence type="ECO:0000313" key="4">
    <source>
        <dbReference type="Proteomes" id="UP000316476"/>
    </source>
</evidence>
<reference evidence="3 4" key="1">
    <citation type="submission" date="2019-02" db="EMBL/GenBank/DDBJ databases">
        <title>Deep-cultivation of Planctomycetes and their phenomic and genomic characterization uncovers novel biology.</title>
        <authorList>
            <person name="Wiegand S."/>
            <person name="Jogler M."/>
            <person name="Boedeker C."/>
            <person name="Pinto D."/>
            <person name="Vollmers J."/>
            <person name="Rivas-Marin E."/>
            <person name="Kohn T."/>
            <person name="Peeters S.H."/>
            <person name="Heuer A."/>
            <person name="Rast P."/>
            <person name="Oberbeckmann S."/>
            <person name="Bunk B."/>
            <person name="Jeske O."/>
            <person name="Meyerdierks A."/>
            <person name="Storesund J.E."/>
            <person name="Kallscheuer N."/>
            <person name="Luecker S."/>
            <person name="Lage O.M."/>
            <person name="Pohl T."/>
            <person name="Merkel B.J."/>
            <person name="Hornburger P."/>
            <person name="Mueller R.-W."/>
            <person name="Bruemmer F."/>
            <person name="Labrenz M."/>
            <person name="Spormann A.M."/>
            <person name="Op Den Camp H."/>
            <person name="Overmann J."/>
            <person name="Amann R."/>
            <person name="Jetten M.S.M."/>
            <person name="Mascher T."/>
            <person name="Medema M.H."/>
            <person name="Devos D.P."/>
            <person name="Kaster A.-K."/>
            <person name="Ovreas L."/>
            <person name="Rohde M."/>
            <person name="Galperin M.Y."/>
            <person name="Jogler C."/>
        </authorList>
    </citation>
    <scope>NUCLEOTIDE SEQUENCE [LARGE SCALE GENOMIC DNA]</scope>
    <source>
        <strain evidence="3 4">V7</strain>
    </source>
</reference>
<dbReference type="OrthoDB" id="9791045at2"/>
<dbReference type="PIRSF" id="PIRSF002825">
    <property type="entry name" value="CfbpA"/>
    <property type="match status" value="1"/>
</dbReference>
<feature type="region of interest" description="Disordered" evidence="2">
    <location>
        <begin position="326"/>
        <end position="347"/>
    </location>
</feature>
<dbReference type="AlphaFoldDB" id="A0A5C6FZG9"/>
<dbReference type="PANTHER" id="PTHR30006:SF24">
    <property type="entry name" value="SLL0237 PROTEIN"/>
    <property type="match status" value="1"/>
</dbReference>
<accession>A0A5C6FZG9</accession>
<sequence>MPTQHVANRFPCGTNAKIRNGWIQYSRRHFFAAGAKHRWRVLHATALLVVLFCSGCVPRSESDVVVYSALDQEFAEPILMGFERRQDGETGVIAKFDVESTKTVGLVNQIIAEKDRPQCDLFWNNEILHTVRLQKLGLLQPHDWNVAATWPKDLIASDKTWCGFATRARVLIVNTEMISNAFERPDSVDDLRDPRWAKDCAMARPLFGTTATHFAVIRDRIGRDAALKMLSQIVDNAVILSGNKQVAQAVSTGRLAWGLTDTDDAFVEQELGYPVAIIFPDQQPEQPGTLRIPNTLAILKDAPHPVAAGRLADYLMTGEIEDRLAMGPSSQMPVSPDSKFPPPVLPDEPVRWMQVDFESAAEGWPQWAEAVRDVLGEP</sequence>
<dbReference type="PANTHER" id="PTHR30006">
    <property type="entry name" value="THIAMINE-BINDING PERIPLASMIC PROTEIN-RELATED"/>
    <property type="match status" value="1"/>
</dbReference>
<protein>
    <submittedName>
        <fullName evidence="3">Iron-utilization periplasmic protein</fullName>
    </submittedName>
</protein>
<comment type="caution">
    <text evidence="3">The sequence shown here is derived from an EMBL/GenBank/DDBJ whole genome shotgun (WGS) entry which is preliminary data.</text>
</comment>
<dbReference type="Pfam" id="PF13343">
    <property type="entry name" value="SBP_bac_6"/>
    <property type="match status" value="1"/>
</dbReference>
<organism evidence="3 4">
    <name type="scientific">Crateriforma conspicua</name>
    <dbReference type="NCBI Taxonomy" id="2527996"/>
    <lineage>
        <taxon>Bacteria</taxon>
        <taxon>Pseudomonadati</taxon>
        <taxon>Planctomycetota</taxon>
        <taxon>Planctomycetia</taxon>
        <taxon>Planctomycetales</taxon>
        <taxon>Planctomycetaceae</taxon>
        <taxon>Crateriforma</taxon>
    </lineage>
</organism>
<dbReference type="Gene3D" id="3.40.190.10">
    <property type="entry name" value="Periplasmic binding protein-like II"/>
    <property type="match status" value="2"/>
</dbReference>
<evidence type="ECO:0000256" key="2">
    <source>
        <dbReference type="SAM" id="MobiDB-lite"/>
    </source>
</evidence>
<evidence type="ECO:0000313" key="3">
    <source>
        <dbReference type="EMBL" id="TWU67734.1"/>
    </source>
</evidence>
<dbReference type="SUPFAM" id="SSF53850">
    <property type="entry name" value="Periplasmic binding protein-like II"/>
    <property type="match status" value="1"/>
</dbReference>
<dbReference type="EMBL" id="SJPZ01000001">
    <property type="protein sequence ID" value="TWU67734.1"/>
    <property type="molecule type" value="Genomic_DNA"/>
</dbReference>
<proteinExistence type="predicted"/>